<evidence type="ECO:0000259" key="11">
    <source>
        <dbReference type="Pfam" id="PF17875"/>
    </source>
</evidence>
<evidence type="ECO:0000256" key="2">
    <source>
        <dbReference type="ARBA" id="ARBA00005930"/>
    </source>
</evidence>
<dbReference type="EMBL" id="JBIMZQ010000028">
    <property type="protein sequence ID" value="KAL3663248.1"/>
    <property type="molecule type" value="Genomic_DNA"/>
</dbReference>
<feature type="compositionally biased region" description="Basic residues" evidence="10">
    <location>
        <begin position="347"/>
        <end position="367"/>
    </location>
</feature>
<protein>
    <recommendedName>
        <fullName evidence="7">DNA-directed RNA polymerase I subunit RPA43</fullName>
    </recommendedName>
    <alternativeName>
        <fullName evidence="9">DNA-directed RNA polymerase I subunit F</fullName>
    </alternativeName>
    <alternativeName>
        <fullName evidence="8">Twist neighbor protein</fullName>
    </alternativeName>
</protein>
<evidence type="ECO:0000256" key="4">
    <source>
        <dbReference type="ARBA" id="ARBA00022553"/>
    </source>
</evidence>
<evidence type="ECO:0000256" key="5">
    <source>
        <dbReference type="ARBA" id="ARBA00023163"/>
    </source>
</evidence>
<gene>
    <name evidence="12" type="ORF">V7S43_011657</name>
</gene>
<dbReference type="InterPro" id="IPR036898">
    <property type="entry name" value="RNA_pol_Rpb7-like_N_sf"/>
</dbReference>
<evidence type="ECO:0000256" key="8">
    <source>
        <dbReference type="ARBA" id="ARBA00080323"/>
    </source>
</evidence>
<feature type="compositionally biased region" description="Basic and acidic residues" evidence="10">
    <location>
        <begin position="307"/>
        <end position="321"/>
    </location>
</feature>
<evidence type="ECO:0000313" key="13">
    <source>
        <dbReference type="Proteomes" id="UP001632037"/>
    </source>
</evidence>
<dbReference type="InterPro" id="IPR012340">
    <property type="entry name" value="NA-bd_OB-fold"/>
</dbReference>
<keyword evidence="6" id="KW-0539">Nucleus</keyword>
<keyword evidence="3" id="KW-0240">DNA-directed RNA polymerase</keyword>
<sequence length="367" mass="40624">MVANAFVLCKVRHSVSLSPCHAMEPRVGIEQDLTEQLMRYSEPLQGVVLSFSNVQLDRPHGVIVNEMPFIHCKVLTDALVFRPKEGMRLRGIVNKIGSNHVGMLFAGVFNGSVAEAELPKGYVHNYAQDCWLGEDGSSISVEDEVEVKVLRVHVAGAMVAIEATMRFDGVNVVKATSTKQLKKPSHLNLAAEEPETTPVKEKKAKKSKKVDEAEKPVVLDLAADEPVKDKKKSKKSKKIVEAEKPALLNLSADEPVKEKKPKKSKKVVEADANDIKATSAKKTKKPTVLNLAADGPVKEKKSKKAKKVVEAEVVEVKDKKEKKTKKRKHETPVEEVAEEVTASVEPKKHKHKDKDAKKKKHKKSKQD</sequence>
<evidence type="ECO:0000256" key="3">
    <source>
        <dbReference type="ARBA" id="ARBA00022478"/>
    </source>
</evidence>
<dbReference type="PANTHER" id="PTHR12709:SF5">
    <property type="entry name" value="DNA-DIRECTED RNA POLYMERASE I SUBUNIT RPA43"/>
    <property type="match status" value="1"/>
</dbReference>
<dbReference type="PANTHER" id="PTHR12709">
    <property type="entry name" value="DNA-DIRECTED RNA POLYMERASE II, III"/>
    <property type="match status" value="1"/>
</dbReference>
<feature type="region of interest" description="Disordered" evidence="10">
    <location>
        <begin position="225"/>
        <end position="367"/>
    </location>
</feature>
<reference evidence="12 13" key="1">
    <citation type="submission" date="2024-09" db="EMBL/GenBank/DDBJ databases">
        <title>Genome sequencing and assembly of Phytophthora oleae, isolate VK10A, causative agent of rot of olive drupes.</title>
        <authorList>
            <person name="Conti Taguali S."/>
            <person name="Riolo M."/>
            <person name="La Spada F."/>
            <person name="Cacciola S.O."/>
            <person name="Dionisio G."/>
        </authorList>
    </citation>
    <scope>NUCLEOTIDE SEQUENCE [LARGE SCALE GENOMIC DNA]</scope>
    <source>
        <strain evidence="12 13">VK10A</strain>
    </source>
</reference>
<comment type="similarity">
    <text evidence="2">Belongs to the eukaryotic RPA43 RNA polymerase subunit family.</text>
</comment>
<dbReference type="Proteomes" id="UP001632037">
    <property type="component" value="Unassembled WGS sequence"/>
</dbReference>
<evidence type="ECO:0000256" key="1">
    <source>
        <dbReference type="ARBA" id="ARBA00004604"/>
    </source>
</evidence>
<evidence type="ECO:0000256" key="9">
    <source>
        <dbReference type="ARBA" id="ARBA00083123"/>
    </source>
</evidence>
<evidence type="ECO:0000256" key="10">
    <source>
        <dbReference type="SAM" id="MobiDB-lite"/>
    </source>
</evidence>
<comment type="subcellular location">
    <subcellularLocation>
        <location evidence="1">Nucleus</location>
        <location evidence="1">Nucleolus</location>
    </subcellularLocation>
</comment>
<dbReference type="GO" id="GO:0005730">
    <property type="term" value="C:nucleolus"/>
    <property type="evidence" value="ECO:0007669"/>
    <property type="project" value="UniProtKB-SubCell"/>
</dbReference>
<dbReference type="InterPro" id="IPR045113">
    <property type="entry name" value="Rpb7-like"/>
</dbReference>
<evidence type="ECO:0000256" key="6">
    <source>
        <dbReference type="ARBA" id="ARBA00023242"/>
    </source>
</evidence>
<accession>A0ABD3F927</accession>
<proteinExistence type="inferred from homology"/>
<evidence type="ECO:0000313" key="12">
    <source>
        <dbReference type="EMBL" id="KAL3663248.1"/>
    </source>
</evidence>
<keyword evidence="5" id="KW-0804">Transcription</keyword>
<comment type="caution">
    <text evidence="12">The sequence shown here is derived from an EMBL/GenBank/DDBJ whole genome shotgun (WGS) entry which is preliminary data.</text>
</comment>
<organism evidence="12 13">
    <name type="scientific">Phytophthora oleae</name>
    <dbReference type="NCBI Taxonomy" id="2107226"/>
    <lineage>
        <taxon>Eukaryota</taxon>
        <taxon>Sar</taxon>
        <taxon>Stramenopiles</taxon>
        <taxon>Oomycota</taxon>
        <taxon>Peronosporomycetes</taxon>
        <taxon>Peronosporales</taxon>
        <taxon>Peronosporaceae</taxon>
        <taxon>Phytophthora</taxon>
    </lineage>
</organism>
<name>A0ABD3F927_9STRA</name>
<feature type="region of interest" description="Disordered" evidence="10">
    <location>
        <begin position="181"/>
        <end position="211"/>
    </location>
</feature>
<dbReference type="Pfam" id="PF17875">
    <property type="entry name" value="RPA43_OB"/>
    <property type="match status" value="1"/>
</dbReference>
<dbReference type="FunFam" id="3.30.1490.120:FF:000003">
    <property type="entry name" value="DNA-directed RNA polymerase I subunit RPA43"/>
    <property type="match status" value="1"/>
</dbReference>
<dbReference type="GO" id="GO:0000428">
    <property type="term" value="C:DNA-directed RNA polymerase complex"/>
    <property type="evidence" value="ECO:0007669"/>
    <property type="project" value="UniProtKB-KW"/>
</dbReference>
<keyword evidence="13" id="KW-1185">Reference proteome</keyword>
<dbReference type="Gene3D" id="3.30.1490.120">
    <property type="entry name" value="RNA polymerase Rpb7-like, N-terminal domain"/>
    <property type="match status" value="1"/>
</dbReference>
<dbReference type="AlphaFoldDB" id="A0ABD3F927"/>
<keyword evidence="4" id="KW-0597">Phosphoprotein</keyword>
<feature type="domain" description="RPA43 OB" evidence="11">
    <location>
        <begin position="83"/>
        <end position="193"/>
    </location>
</feature>
<dbReference type="InterPro" id="IPR041178">
    <property type="entry name" value="RPA43_OB"/>
</dbReference>
<dbReference type="Gene3D" id="2.40.50.140">
    <property type="entry name" value="Nucleic acid-binding proteins"/>
    <property type="match status" value="1"/>
</dbReference>
<evidence type="ECO:0000256" key="7">
    <source>
        <dbReference type="ARBA" id="ARBA00073455"/>
    </source>
</evidence>